<feature type="non-terminal residue" evidence="9">
    <location>
        <position position="1"/>
    </location>
</feature>
<evidence type="ECO:0000256" key="4">
    <source>
        <dbReference type="ARBA" id="ARBA00022840"/>
    </source>
</evidence>
<comment type="caution">
    <text evidence="9">The sequence shown here is derived from an EMBL/GenBank/DDBJ whole genome shotgun (WGS) entry which is preliminary data.</text>
</comment>
<keyword evidence="2" id="KW-0812">Transmembrane</keyword>
<keyword evidence="10" id="KW-1185">Reference proteome</keyword>
<dbReference type="Pfam" id="PF00005">
    <property type="entry name" value="ABC_tran"/>
    <property type="match status" value="1"/>
</dbReference>
<comment type="subcellular location">
    <subcellularLocation>
        <location evidence="1">Membrane</location>
        <topology evidence="1">Multi-pass membrane protein</topology>
    </subcellularLocation>
</comment>
<sequence>QLINNVGFRTFLMSESFKEMVSASSAAKLVFSLIDPSLQKRETSPATQFVCKGAVRGDSLSFAYPSQPNRRVLNDVSFSVGKGRSLAFVGPSGGGKSTVVNLLERFYDPTSGQLYLDGTPFPTLNPVQLRSNIALVSQEPILFRGTIADNIRLGVEGVSDEAVREACRLANAEEFILRFPELSINVLVALQSRISIQGYSTLVGEKGCTLSGGQKQRIAIARAIIRNPKVIVLDEATSALDTQSEKVVREALDSSANGRTSVIIAHRLDTIRLCDEICFVEAGKIVERGSHDELIAMRGKYYGITEQQRL</sequence>
<dbReference type="SMART" id="SM00382">
    <property type="entry name" value="AAA"/>
    <property type="match status" value="1"/>
</dbReference>
<proteinExistence type="predicted"/>
<evidence type="ECO:0000313" key="8">
    <source>
        <dbReference type="EMBL" id="GMR61837.1"/>
    </source>
</evidence>
<dbReference type="InterPro" id="IPR017871">
    <property type="entry name" value="ABC_transporter-like_CS"/>
</dbReference>
<protein>
    <recommendedName>
        <fullName evidence="7">ABC transporter domain-containing protein</fullName>
    </recommendedName>
</protein>
<feature type="non-terminal residue" evidence="9">
    <location>
        <position position="310"/>
    </location>
</feature>
<dbReference type="Proteomes" id="UP001328107">
    <property type="component" value="Unassembled WGS sequence"/>
</dbReference>
<gene>
    <name evidence="8" type="ORF">PMAYCL1PPCAC_32032</name>
    <name evidence="9" type="ORF">PMAYCL1PPCAC_32042</name>
</gene>
<evidence type="ECO:0000256" key="5">
    <source>
        <dbReference type="ARBA" id="ARBA00022989"/>
    </source>
</evidence>
<reference evidence="9" key="2">
    <citation type="submission" date="2023-06" db="EMBL/GenBank/DDBJ databases">
        <title>Genome assembly of Pristionchus species.</title>
        <authorList>
            <person name="Yoshida K."/>
            <person name="Sommer R.J."/>
        </authorList>
    </citation>
    <scope>NUCLEOTIDE SEQUENCE</scope>
    <source>
        <strain evidence="9">RS5460</strain>
    </source>
</reference>
<dbReference type="AlphaFoldDB" id="A0AAN5DG08"/>
<evidence type="ECO:0000256" key="3">
    <source>
        <dbReference type="ARBA" id="ARBA00022741"/>
    </source>
</evidence>
<dbReference type="GO" id="GO:0005524">
    <property type="term" value="F:ATP binding"/>
    <property type="evidence" value="ECO:0007669"/>
    <property type="project" value="UniProtKB-KW"/>
</dbReference>
<reference evidence="10" key="1">
    <citation type="submission" date="2022-10" db="EMBL/GenBank/DDBJ databases">
        <title>Genome assembly of Pristionchus species.</title>
        <authorList>
            <person name="Yoshida K."/>
            <person name="Sommer R.J."/>
        </authorList>
    </citation>
    <scope>NUCLEOTIDE SEQUENCE [LARGE SCALE GENOMIC DNA]</scope>
    <source>
        <strain evidence="10">RS5460</strain>
    </source>
</reference>
<dbReference type="Gene3D" id="3.40.50.300">
    <property type="entry name" value="P-loop containing nucleotide triphosphate hydrolases"/>
    <property type="match status" value="1"/>
</dbReference>
<organism evidence="9 10">
    <name type="scientific">Pristionchus mayeri</name>
    <dbReference type="NCBI Taxonomy" id="1317129"/>
    <lineage>
        <taxon>Eukaryota</taxon>
        <taxon>Metazoa</taxon>
        <taxon>Ecdysozoa</taxon>
        <taxon>Nematoda</taxon>
        <taxon>Chromadorea</taxon>
        <taxon>Rhabditida</taxon>
        <taxon>Rhabditina</taxon>
        <taxon>Diplogasteromorpha</taxon>
        <taxon>Diplogasteroidea</taxon>
        <taxon>Neodiplogasteridae</taxon>
        <taxon>Pristionchus</taxon>
    </lineage>
</organism>
<dbReference type="GO" id="GO:0016887">
    <property type="term" value="F:ATP hydrolysis activity"/>
    <property type="evidence" value="ECO:0007669"/>
    <property type="project" value="InterPro"/>
</dbReference>
<dbReference type="EMBL" id="BTRK01000006">
    <property type="protein sequence ID" value="GMR61837.1"/>
    <property type="molecule type" value="Genomic_DNA"/>
</dbReference>
<dbReference type="InterPro" id="IPR027417">
    <property type="entry name" value="P-loop_NTPase"/>
</dbReference>
<dbReference type="PROSITE" id="PS00211">
    <property type="entry name" value="ABC_TRANSPORTER_1"/>
    <property type="match status" value="1"/>
</dbReference>
<evidence type="ECO:0000256" key="1">
    <source>
        <dbReference type="ARBA" id="ARBA00004141"/>
    </source>
</evidence>
<dbReference type="PANTHER" id="PTHR24221">
    <property type="entry name" value="ATP-BINDING CASSETTE SUB-FAMILY B"/>
    <property type="match status" value="1"/>
</dbReference>
<keyword evidence="5" id="KW-1133">Transmembrane helix</keyword>
<evidence type="ECO:0000256" key="6">
    <source>
        <dbReference type="ARBA" id="ARBA00023136"/>
    </source>
</evidence>
<feature type="domain" description="ABC transporter" evidence="7">
    <location>
        <begin position="55"/>
        <end position="307"/>
    </location>
</feature>
<dbReference type="InterPro" id="IPR039421">
    <property type="entry name" value="Type_1_exporter"/>
</dbReference>
<evidence type="ECO:0000313" key="9">
    <source>
        <dbReference type="EMBL" id="GMR61847.1"/>
    </source>
</evidence>
<name>A0AAN5DG08_9BILA</name>
<evidence type="ECO:0000259" key="7">
    <source>
        <dbReference type="PROSITE" id="PS50893"/>
    </source>
</evidence>
<evidence type="ECO:0000256" key="2">
    <source>
        <dbReference type="ARBA" id="ARBA00022692"/>
    </source>
</evidence>
<keyword evidence="6" id="KW-0472">Membrane</keyword>
<evidence type="ECO:0000313" key="10">
    <source>
        <dbReference type="Proteomes" id="UP001328107"/>
    </source>
</evidence>
<dbReference type="GO" id="GO:0016020">
    <property type="term" value="C:membrane"/>
    <property type="evidence" value="ECO:0007669"/>
    <property type="project" value="UniProtKB-SubCell"/>
</dbReference>
<dbReference type="Gene3D" id="1.20.1560.10">
    <property type="entry name" value="ABC transporter type 1, transmembrane domain"/>
    <property type="match status" value="1"/>
</dbReference>
<dbReference type="GO" id="GO:0042626">
    <property type="term" value="F:ATPase-coupled transmembrane transporter activity"/>
    <property type="evidence" value="ECO:0007669"/>
    <property type="project" value="TreeGrafter"/>
</dbReference>
<dbReference type="InterPro" id="IPR003439">
    <property type="entry name" value="ABC_transporter-like_ATP-bd"/>
</dbReference>
<dbReference type="FunFam" id="3.40.50.300:FF:002283">
    <property type="entry name" value="p-GlycoProtein related"/>
    <property type="match status" value="1"/>
</dbReference>
<keyword evidence="4" id="KW-0067">ATP-binding</keyword>
<dbReference type="InterPro" id="IPR036640">
    <property type="entry name" value="ABC1_TM_sf"/>
</dbReference>
<accession>A0AAN5DG08</accession>
<dbReference type="PROSITE" id="PS50893">
    <property type="entry name" value="ABC_TRANSPORTER_2"/>
    <property type="match status" value="1"/>
</dbReference>
<dbReference type="EMBL" id="BTRK01000006">
    <property type="protein sequence ID" value="GMR61847.1"/>
    <property type="molecule type" value="Genomic_DNA"/>
</dbReference>
<keyword evidence="3" id="KW-0547">Nucleotide-binding</keyword>
<dbReference type="SUPFAM" id="SSF52540">
    <property type="entry name" value="P-loop containing nucleoside triphosphate hydrolases"/>
    <property type="match status" value="1"/>
</dbReference>
<dbReference type="PANTHER" id="PTHR24221:SF617">
    <property type="entry name" value="P-GLYCOPROTEIN RELATED"/>
    <property type="match status" value="1"/>
</dbReference>
<dbReference type="InterPro" id="IPR003593">
    <property type="entry name" value="AAA+_ATPase"/>
</dbReference>